<proteinExistence type="predicted"/>
<gene>
    <name evidence="2" type="ORF">MSPICULIGERA_LOCUS2198</name>
</gene>
<name>A0AA36C6Y1_9BILA</name>
<comment type="caution">
    <text evidence="2">The sequence shown here is derived from an EMBL/GenBank/DDBJ whole genome shotgun (WGS) entry which is preliminary data.</text>
</comment>
<accession>A0AA36C6Y1</accession>
<feature type="region of interest" description="Disordered" evidence="1">
    <location>
        <begin position="278"/>
        <end position="320"/>
    </location>
</feature>
<dbReference type="InterPro" id="IPR036397">
    <property type="entry name" value="RNaseH_sf"/>
</dbReference>
<evidence type="ECO:0000313" key="3">
    <source>
        <dbReference type="Proteomes" id="UP001177023"/>
    </source>
</evidence>
<dbReference type="Gene3D" id="3.30.420.10">
    <property type="entry name" value="Ribonuclease H-like superfamily/Ribonuclease H"/>
    <property type="match status" value="1"/>
</dbReference>
<evidence type="ECO:0000313" key="2">
    <source>
        <dbReference type="EMBL" id="CAJ0562693.1"/>
    </source>
</evidence>
<feature type="compositionally biased region" description="Basic and acidic residues" evidence="1">
    <location>
        <begin position="19"/>
        <end position="28"/>
    </location>
</feature>
<evidence type="ECO:0000256" key="1">
    <source>
        <dbReference type="SAM" id="MobiDB-lite"/>
    </source>
</evidence>
<keyword evidence="3" id="KW-1185">Reference proteome</keyword>
<dbReference type="GO" id="GO:0003676">
    <property type="term" value="F:nucleic acid binding"/>
    <property type="evidence" value="ECO:0007669"/>
    <property type="project" value="InterPro"/>
</dbReference>
<feature type="region of interest" description="Disordered" evidence="1">
    <location>
        <begin position="19"/>
        <end position="40"/>
    </location>
</feature>
<feature type="non-terminal residue" evidence="2">
    <location>
        <position position="320"/>
    </location>
</feature>
<dbReference type="Proteomes" id="UP001177023">
    <property type="component" value="Unassembled WGS sequence"/>
</dbReference>
<dbReference type="InterPro" id="IPR012337">
    <property type="entry name" value="RNaseH-like_sf"/>
</dbReference>
<dbReference type="EMBL" id="CATQJA010000662">
    <property type="protein sequence ID" value="CAJ0562693.1"/>
    <property type="molecule type" value="Genomic_DNA"/>
</dbReference>
<feature type="compositionally biased region" description="Basic and acidic residues" evidence="1">
    <location>
        <begin position="288"/>
        <end position="298"/>
    </location>
</feature>
<dbReference type="AlphaFoldDB" id="A0AA36C6Y1"/>
<protein>
    <submittedName>
        <fullName evidence="2">Uncharacterized protein</fullName>
    </submittedName>
</protein>
<dbReference type="SUPFAM" id="SSF53098">
    <property type="entry name" value="Ribonuclease H-like"/>
    <property type="match status" value="1"/>
</dbReference>
<reference evidence="2" key="1">
    <citation type="submission" date="2023-06" db="EMBL/GenBank/DDBJ databases">
        <authorList>
            <person name="Delattre M."/>
        </authorList>
    </citation>
    <scope>NUCLEOTIDE SEQUENCE</scope>
    <source>
        <strain evidence="2">AF72</strain>
    </source>
</reference>
<sequence>MSVIVPNDKDAMVSVDDINEHSCESGDQRRKRPKPVVTDLDKPLLKRDTLQFLPTSELSLAFLSSQLAASQPLSPCGSSDGLPSALVQANELDPLPSSKEGLARFLNQISCDNHSSTPSPSEMSEPWQCVDCEVIDFSKVPDGEMTHVLRIRCTYSHYTMAIPLISPYTQSIIDALSQPICLFDEPERLRFDPSFKNGDLRDKLHAKYPGIELCFYTRDDRTDREDHSSLRRQILGWLMESGVQSIGWAKALPQISLEYNRTEDIHLHTTPIQRFFRRRTQRSGSIESGRRADSHEAFSDFTEGTDETSPEPAVEVKPQI</sequence>
<organism evidence="2 3">
    <name type="scientific">Mesorhabditis spiculigera</name>
    <dbReference type="NCBI Taxonomy" id="96644"/>
    <lineage>
        <taxon>Eukaryota</taxon>
        <taxon>Metazoa</taxon>
        <taxon>Ecdysozoa</taxon>
        <taxon>Nematoda</taxon>
        <taxon>Chromadorea</taxon>
        <taxon>Rhabditida</taxon>
        <taxon>Rhabditina</taxon>
        <taxon>Rhabditomorpha</taxon>
        <taxon>Rhabditoidea</taxon>
        <taxon>Rhabditidae</taxon>
        <taxon>Mesorhabditinae</taxon>
        <taxon>Mesorhabditis</taxon>
    </lineage>
</organism>